<evidence type="ECO:0000313" key="1">
    <source>
        <dbReference type="EMBL" id="KAF2147998.1"/>
    </source>
</evidence>
<gene>
    <name evidence="1" type="ORF">K461DRAFT_302364</name>
</gene>
<dbReference type="EMBL" id="ML996094">
    <property type="protein sequence ID" value="KAF2147998.1"/>
    <property type="molecule type" value="Genomic_DNA"/>
</dbReference>
<dbReference type="Proteomes" id="UP000799439">
    <property type="component" value="Unassembled WGS sequence"/>
</dbReference>
<dbReference type="OrthoDB" id="2992173at2759"/>
<keyword evidence="2" id="KW-1185">Reference proteome</keyword>
<sequence length="1294" mass="141198">MASPPPAQAASTIVVPMTVHAFVVSEDFPQSELQMAPVTMPDFSLLQPEAGQITHDIMEQLDVSYWSTQAPYNSRFVDLTTGNIRRDRVGVYLSWCLPRLYRSSITSTTSAAQAQDHRSRAGFRPSLETATNKVETERAQFRPAPDRWIIVRRSRSGDGSDRCVMLESNCVRNIDDDELGAAVAPDLNNITAPAVNSTLSIDQQYKSYLGRSADFGSASASSTTARTYQTPFTAFESSNEFFADYQPQNMGVFSFFDDLHGCSDAVVDYAVVGYHYNSTDDPLVYTRAQPVGSTSYTNGNLLDALSLDLDAKVCDTFLQKAADNTSRTLSHGIIRNVQFNRSVSSLSATSITLQQTVLREQPVAVGAHSLDALAALLRATVDPASSANAVNQLIGQLLMLIAGQDNVMSQQQAAEKISTADWITQSKGKVWQFPKTVLSDKSGSDDTKRDLDVPGSTNFVPTSTQKNALYILNNFQSRLDACLREQLQVGQTLFECWWNAVGLQGVDSEVLPDRRYMIKAVTASAFQRYAALEADIASLVGSVASATQSVADTLEKVQPSCSAGDAYGIHQDPTVLFAGISSGWPPNFSDNLPVRLAAEIAPEVDPSKPVRQRVCNEQALKEALPDIAIPLCETLREVAELDPHKRDWVQSPYDDLQDMKGCQSWFPLYLEWEVEYYHIPYDKWQLQIDVPTGSWNYIVSDTLDQNPADGVVDSRTLSGRVAITPQAETMLKTRLAQLFSQTHDSDITFDPSALLESIGFDFFATPLAGFTDHILTRRRGHHPCPYDDSNKTISTNMGLTTDDLANAKVWNRNLAPYGATTPLPSTYTSFTPFKPVTHGQCRFIKLLVVDKFGQIVSGVRPGEPGDQDSGVYPCISPSFQCGVIPGRSADYLPNTAVKADEDANICQFFQIPPRINQAARLNAHFVLPRMADADLPVVAGPWDNPIWGWVLVNYQNHSIQMFNPDGSFTAEIVIQDMKHKTKVVATPGVTMQTAQGRLSELLTQLNNYEFASNMFGMLASAVDHMATTTGDFDSMIPSVLGRPFCFADIGMSIELAAPPLADASLLTAPPQIRRDDTGLLQYEFPVVLGNHSASFDGLIGTFAGSGIDTTLLTGYTLKKGMGTGLSAGLKDDWAPAPIPLTPYFIQGDSVDDLTAAHAANLVCTSAVLDPRSAVHIYSGSLFPVVDLVLPGWTVELAMRSMHTFFRTGPLLVPQKPAKPTVGIQDTPTTATTSVQLPLGIPGTTWQWLQPSVDRAGTEWQSVSIRPVDTHLKVDEADEAELVSGIVYVSVDSTT</sequence>
<proteinExistence type="predicted"/>
<organism evidence="1 2">
    <name type="scientific">Myriangium duriaei CBS 260.36</name>
    <dbReference type="NCBI Taxonomy" id="1168546"/>
    <lineage>
        <taxon>Eukaryota</taxon>
        <taxon>Fungi</taxon>
        <taxon>Dikarya</taxon>
        <taxon>Ascomycota</taxon>
        <taxon>Pezizomycotina</taxon>
        <taxon>Dothideomycetes</taxon>
        <taxon>Dothideomycetidae</taxon>
        <taxon>Myriangiales</taxon>
        <taxon>Myriangiaceae</taxon>
        <taxon>Myriangium</taxon>
    </lineage>
</organism>
<evidence type="ECO:0000313" key="2">
    <source>
        <dbReference type="Proteomes" id="UP000799439"/>
    </source>
</evidence>
<reference evidence="1" key="1">
    <citation type="journal article" date="2020" name="Stud. Mycol.">
        <title>101 Dothideomycetes genomes: a test case for predicting lifestyles and emergence of pathogens.</title>
        <authorList>
            <person name="Haridas S."/>
            <person name="Albert R."/>
            <person name="Binder M."/>
            <person name="Bloem J."/>
            <person name="Labutti K."/>
            <person name="Salamov A."/>
            <person name="Andreopoulos B."/>
            <person name="Baker S."/>
            <person name="Barry K."/>
            <person name="Bills G."/>
            <person name="Bluhm B."/>
            <person name="Cannon C."/>
            <person name="Castanera R."/>
            <person name="Culley D."/>
            <person name="Daum C."/>
            <person name="Ezra D."/>
            <person name="Gonzalez J."/>
            <person name="Henrissat B."/>
            <person name="Kuo A."/>
            <person name="Liang C."/>
            <person name="Lipzen A."/>
            <person name="Lutzoni F."/>
            <person name="Magnuson J."/>
            <person name="Mondo S."/>
            <person name="Nolan M."/>
            <person name="Ohm R."/>
            <person name="Pangilinan J."/>
            <person name="Park H.-J."/>
            <person name="Ramirez L."/>
            <person name="Alfaro M."/>
            <person name="Sun H."/>
            <person name="Tritt A."/>
            <person name="Yoshinaga Y."/>
            <person name="Zwiers L.-H."/>
            <person name="Turgeon B."/>
            <person name="Goodwin S."/>
            <person name="Spatafora J."/>
            <person name="Crous P."/>
            <person name="Grigoriev I."/>
        </authorList>
    </citation>
    <scope>NUCLEOTIDE SEQUENCE</scope>
    <source>
        <strain evidence="1">CBS 260.36</strain>
    </source>
</reference>
<comment type="caution">
    <text evidence="1">The sequence shown here is derived from an EMBL/GenBank/DDBJ whole genome shotgun (WGS) entry which is preliminary data.</text>
</comment>
<accession>A0A9P4IQ18</accession>
<name>A0A9P4IQ18_9PEZI</name>
<protein>
    <submittedName>
        <fullName evidence="1">Uncharacterized protein</fullName>
    </submittedName>
</protein>